<keyword evidence="4" id="KW-0808">Transferase</keyword>
<dbReference type="InterPro" id="IPR029063">
    <property type="entry name" value="SAM-dependent_MTases_sf"/>
</dbReference>
<dbReference type="AlphaFoldDB" id="A0A1H0HLC1"/>
<name>A0A1H0HLC1_PSERE</name>
<keyword evidence="4" id="KW-0489">Methyltransferase</keyword>
<dbReference type="EMBL" id="VZPS01000028">
    <property type="protein sequence ID" value="KAB0480652.1"/>
    <property type="molecule type" value="Genomic_DNA"/>
</dbReference>
<organism evidence="4 6">
    <name type="scientific">Pseudomonas reinekei</name>
    <dbReference type="NCBI Taxonomy" id="395598"/>
    <lineage>
        <taxon>Bacteria</taxon>
        <taxon>Pseudomonadati</taxon>
        <taxon>Pseudomonadota</taxon>
        <taxon>Gammaproteobacteria</taxon>
        <taxon>Pseudomonadales</taxon>
        <taxon>Pseudomonadaceae</taxon>
        <taxon>Pseudomonas</taxon>
    </lineage>
</organism>
<evidence type="ECO:0000313" key="4">
    <source>
        <dbReference type="EMBL" id="SDO19900.1"/>
    </source>
</evidence>
<dbReference type="GO" id="GO:0008757">
    <property type="term" value="F:S-adenosylmethionine-dependent methyltransferase activity"/>
    <property type="evidence" value="ECO:0007669"/>
    <property type="project" value="InterPro"/>
</dbReference>
<dbReference type="RefSeq" id="WP_075949174.1">
    <property type="nucleotide sequence ID" value="NZ_LT629709.1"/>
</dbReference>
<dbReference type="SUPFAM" id="SSF53335">
    <property type="entry name" value="S-adenosyl-L-methionine-dependent methyltransferases"/>
    <property type="match status" value="1"/>
</dbReference>
<evidence type="ECO:0000313" key="5">
    <source>
        <dbReference type="Proteomes" id="UP000186756"/>
    </source>
</evidence>
<evidence type="ECO:0000313" key="7">
    <source>
        <dbReference type="Proteomes" id="UP000460142"/>
    </source>
</evidence>
<evidence type="ECO:0000259" key="1">
    <source>
        <dbReference type="Pfam" id="PF08241"/>
    </source>
</evidence>
<dbReference type="Proteomes" id="UP000198549">
    <property type="component" value="Chromosome I"/>
</dbReference>
<keyword evidence="5" id="KW-1185">Reference proteome</keyword>
<dbReference type="OrthoDB" id="9795634at2"/>
<dbReference type="Proteomes" id="UP000186756">
    <property type="component" value="Unassembled WGS sequence"/>
</dbReference>
<reference evidence="3" key="2">
    <citation type="submission" date="2017-01" db="EMBL/GenBank/DDBJ databases">
        <authorList>
            <person name="Mah S.A."/>
            <person name="Swanson W.J."/>
            <person name="Moy G.W."/>
            <person name="Vacquier V.D."/>
        </authorList>
    </citation>
    <scope>NUCLEOTIDE SEQUENCE [LARGE SCALE GENOMIC DNA]</scope>
    <source>
        <strain evidence="3">MT1</strain>
    </source>
</reference>
<evidence type="ECO:0000313" key="6">
    <source>
        <dbReference type="Proteomes" id="UP000198549"/>
    </source>
</evidence>
<reference evidence="4 6" key="1">
    <citation type="submission" date="2016-10" db="EMBL/GenBank/DDBJ databases">
        <authorList>
            <person name="de Groot N.N."/>
        </authorList>
    </citation>
    <scope>NUCLEOTIDE SEQUENCE [LARGE SCALE GENOMIC DNA]</scope>
    <source>
        <strain evidence="4 6">BS3776</strain>
    </source>
</reference>
<accession>A0A1H0HLC1</accession>
<dbReference type="EMBL" id="MSTQ01000025">
    <property type="protein sequence ID" value="OLT99262.1"/>
    <property type="molecule type" value="Genomic_DNA"/>
</dbReference>
<dbReference type="PANTHER" id="PTHR43591:SF24">
    <property type="entry name" value="2-METHOXY-6-POLYPRENYL-1,4-BENZOQUINOL METHYLASE, MITOCHONDRIAL"/>
    <property type="match status" value="1"/>
</dbReference>
<dbReference type="EMBL" id="LT629709">
    <property type="protein sequence ID" value="SDO19900.1"/>
    <property type="molecule type" value="Genomic_DNA"/>
</dbReference>
<reference evidence="2 7" key="4">
    <citation type="submission" date="2019-09" db="EMBL/GenBank/DDBJ databases">
        <title>Draft genome sequences of 48 bacterial type strains from the CCUG.</title>
        <authorList>
            <person name="Tunovic T."/>
            <person name="Pineiro-Iglesias B."/>
            <person name="Unosson C."/>
            <person name="Inganas E."/>
            <person name="Ohlen M."/>
            <person name="Cardew S."/>
            <person name="Jensie-Markopoulos S."/>
            <person name="Salva-Serra F."/>
            <person name="Jaen-Luchoro D."/>
            <person name="Karlsson R."/>
            <person name="Svensson-Stadler L."/>
            <person name="Chun J."/>
            <person name="Moore E."/>
        </authorList>
    </citation>
    <scope>NUCLEOTIDE SEQUENCE [LARGE SCALE GENOMIC DNA]</scope>
    <source>
        <strain evidence="2 7">CCUG 53116</strain>
    </source>
</reference>
<dbReference type="Proteomes" id="UP000460142">
    <property type="component" value="Unassembled WGS sequence"/>
</dbReference>
<evidence type="ECO:0000313" key="3">
    <source>
        <dbReference type="EMBL" id="OLT99262.1"/>
    </source>
</evidence>
<dbReference type="InterPro" id="IPR013216">
    <property type="entry name" value="Methyltransf_11"/>
</dbReference>
<reference evidence="5" key="3">
    <citation type="submission" date="2017-01" db="EMBL/GenBank/DDBJ databases">
        <authorList>
            <person name="Poblete-Castro I."/>
        </authorList>
    </citation>
    <scope>NUCLEOTIDE SEQUENCE [LARGE SCALE GENOMIC DNA]</scope>
    <source>
        <strain evidence="5">DSM 18361 / CCUG 53116 / MT1</strain>
    </source>
</reference>
<sequence length="270" mass="29571">MSTPIDLTALKNRQMVAWASGDYAVIGTTLQIVGEQLAEACDLLCDEQVLDVAAGNGNATLAAARRGCQVTSTDYVAALLERGEDRARAERLNVTFQVADAEALPFDDGSFDAVLSTFGVMFTPDQAKAASELARVCRPGGRIGLANWTPEGFVGQMFKTLGRHLPPPPGAQPPSQWGTEAWVHTHFDERNFLVQVTRKMFNFRYRSAGHFIDTFRMWYGPVHKAFAALPPDSGLALENDLADLINRSNRAGDKSLVVPSEYLEVVITRR</sequence>
<feature type="domain" description="Methyltransferase type 11" evidence="1">
    <location>
        <begin position="50"/>
        <end position="143"/>
    </location>
</feature>
<dbReference type="Pfam" id="PF08241">
    <property type="entry name" value="Methyltransf_11"/>
    <property type="match status" value="1"/>
</dbReference>
<protein>
    <submittedName>
        <fullName evidence="2 3">SAM-dependent methyltransferase</fullName>
    </submittedName>
    <submittedName>
        <fullName evidence="4">Methyltransferase domain-containing protein</fullName>
    </submittedName>
</protein>
<dbReference type="GO" id="GO:0032259">
    <property type="term" value="P:methylation"/>
    <property type="evidence" value="ECO:0007669"/>
    <property type="project" value="UniProtKB-KW"/>
</dbReference>
<evidence type="ECO:0000313" key="2">
    <source>
        <dbReference type="EMBL" id="KAB0480652.1"/>
    </source>
</evidence>
<gene>
    <name evidence="3" type="ORF">BVK86_26385</name>
    <name evidence="2" type="ORF">F7R15_27120</name>
    <name evidence="4" type="ORF">SAMN04490202_0143</name>
</gene>
<dbReference type="PANTHER" id="PTHR43591">
    <property type="entry name" value="METHYLTRANSFERASE"/>
    <property type="match status" value="1"/>
</dbReference>
<proteinExistence type="predicted"/>
<dbReference type="Gene3D" id="3.40.50.150">
    <property type="entry name" value="Vaccinia Virus protein VP39"/>
    <property type="match status" value="1"/>
</dbReference>
<dbReference type="CDD" id="cd02440">
    <property type="entry name" value="AdoMet_MTases"/>
    <property type="match status" value="1"/>
</dbReference>